<dbReference type="InterPro" id="IPR005174">
    <property type="entry name" value="KIB1-4_b-propeller"/>
</dbReference>
<dbReference type="PANTHER" id="PTHR44586:SF17">
    <property type="entry name" value="DUF295 DOMAIN-CONTAINING PROTEIN"/>
    <property type="match status" value="1"/>
</dbReference>
<accession>A0A0D9V0D6</accession>
<proteinExistence type="predicted"/>
<evidence type="ECO:0000259" key="1">
    <source>
        <dbReference type="Pfam" id="PF03478"/>
    </source>
</evidence>
<dbReference type="EnsemblPlants" id="LPERR01G12560.1">
    <property type="protein sequence ID" value="LPERR01G12560.1"/>
    <property type="gene ID" value="LPERR01G12560"/>
</dbReference>
<dbReference type="STRING" id="77586.A0A0D9V0D6"/>
<dbReference type="Proteomes" id="UP000032180">
    <property type="component" value="Chromosome 1"/>
</dbReference>
<protein>
    <recommendedName>
        <fullName evidence="1">KIB1-4 beta-propeller domain-containing protein</fullName>
    </recommendedName>
</protein>
<keyword evidence="3" id="KW-1185">Reference proteome</keyword>
<dbReference type="HOGENOM" id="CLU_019286_13_0_1"/>
<feature type="domain" description="KIB1-4 beta-propeller" evidence="1">
    <location>
        <begin position="37"/>
        <end position="247"/>
    </location>
</feature>
<dbReference type="AlphaFoldDB" id="A0A0D9V0D6"/>
<reference evidence="2" key="3">
    <citation type="submission" date="2015-04" db="UniProtKB">
        <authorList>
            <consortium name="EnsemblPlants"/>
        </authorList>
    </citation>
    <scope>IDENTIFICATION</scope>
</reference>
<name>A0A0D9V0D6_9ORYZ</name>
<sequence>MVRLRFRKNDLTTFCGHTVRDISPKHPEHNPGPEMWVTKYDAAETRHHFYQRAVLSGDPSSQGSKCIVVLIHNPWNQLSFARIGDPTWTWLTAQPDCSGYHDCFFDENDGLLYAIKDIGEIHAIDFNGPAPVITRIADELEFSFHCVNYIFRAPWGDIILVWRQLDFKGDEDPTTTEVTVLEFDLATQDLVQIKDLRGHALFVSLGTSFFVSVSDFPVLTPNCVYLAHDNTKCRNYKHTAEEVRVYNIQDDTSVDQPTLSSWENFPSPALWVQPTLSLNK</sequence>
<evidence type="ECO:0000313" key="3">
    <source>
        <dbReference type="Proteomes" id="UP000032180"/>
    </source>
</evidence>
<reference evidence="3" key="2">
    <citation type="submission" date="2013-12" db="EMBL/GenBank/DDBJ databases">
        <authorList>
            <person name="Yu Y."/>
            <person name="Lee S."/>
            <person name="de Baynast K."/>
            <person name="Wissotski M."/>
            <person name="Liu L."/>
            <person name="Talag J."/>
            <person name="Goicoechea J."/>
            <person name="Angelova A."/>
            <person name="Jetty R."/>
            <person name="Kudrna D."/>
            <person name="Golser W."/>
            <person name="Rivera L."/>
            <person name="Zhang J."/>
            <person name="Wing R."/>
        </authorList>
    </citation>
    <scope>NUCLEOTIDE SEQUENCE</scope>
</reference>
<dbReference type="PANTHER" id="PTHR44586">
    <property type="entry name" value="F-BOX DOMAIN CONTAINING PROTEIN, EXPRESSED"/>
    <property type="match status" value="1"/>
</dbReference>
<reference evidence="2 3" key="1">
    <citation type="submission" date="2012-08" db="EMBL/GenBank/DDBJ databases">
        <title>Oryza genome evolution.</title>
        <authorList>
            <person name="Wing R.A."/>
        </authorList>
    </citation>
    <scope>NUCLEOTIDE SEQUENCE</scope>
</reference>
<organism evidence="2 3">
    <name type="scientific">Leersia perrieri</name>
    <dbReference type="NCBI Taxonomy" id="77586"/>
    <lineage>
        <taxon>Eukaryota</taxon>
        <taxon>Viridiplantae</taxon>
        <taxon>Streptophyta</taxon>
        <taxon>Embryophyta</taxon>
        <taxon>Tracheophyta</taxon>
        <taxon>Spermatophyta</taxon>
        <taxon>Magnoliopsida</taxon>
        <taxon>Liliopsida</taxon>
        <taxon>Poales</taxon>
        <taxon>Poaceae</taxon>
        <taxon>BOP clade</taxon>
        <taxon>Oryzoideae</taxon>
        <taxon>Oryzeae</taxon>
        <taxon>Oryzinae</taxon>
        <taxon>Leersia</taxon>
    </lineage>
</organism>
<dbReference type="Pfam" id="PF03478">
    <property type="entry name" value="Beta-prop_KIB1-4"/>
    <property type="match status" value="1"/>
</dbReference>
<evidence type="ECO:0000313" key="2">
    <source>
        <dbReference type="EnsemblPlants" id="LPERR01G12560.1"/>
    </source>
</evidence>
<dbReference type="Gramene" id="LPERR01G12560.1">
    <property type="protein sequence ID" value="LPERR01G12560.1"/>
    <property type="gene ID" value="LPERR01G12560"/>
</dbReference>